<dbReference type="AlphaFoldDB" id="A0A255DPP9"/>
<protein>
    <submittedName>
        <fullName evidence="9">Allantoin permease</fullName>
    </submittedName>
</protein>
<accession>A0A255DPP9</accession>
<feature type="transmembrane region" description="Helical" evidence="8">
    <location>
        <begin position="271"/>
        <end position="293"/>
    </location>
</feature>
<dbReference type="EMBL" id="NOZR01000005">
    <property type="protein sequence ID" value="OYN80661.1"/>
    <property type="molecule type" value="Genomic_DNA"/>
</dbReference>
<feature type="transmembrane region" description="Helical" evidence="8">
    <location>
        <begin position="168"/>
        <end position="189"/>
    </location>
</feature>
<proteinExistence type="inferred from homology"/>
<evidence type="ECO:0000313" key="9">
    <source>
        <dbReference type="EMBL" id="OYN80661.1"/>
    </source>
</evidence>
<evidence type="ECO:0000256" key="3">
    <source>
        <dbReference type="ARBA" id="ARBA00022448"/>
    </source>
</evidence>
<feature type="transmembrane region" description="Helical" evidence="8">
    <location>
        <begin position="201"/>
        <end position="224"/>
    </location>
</feature>
<gene>
    <name evidence="9" type="ORF">CG716_07300</name>
</gene>
<feature type="transmembrane region" description="Helical" evidence="8">
    <location>
        <begin position="468"/>
        <end position="484"/>
    </location>
</feature>
<comment type="similarity">
    <text evidence="2 7">Belongs to the purine-cytosine permease (2.A.39) family.</text>
</comment>
<reference evidence="9 10" key="1">
    <citation type="submission" date="2017-07" db="EMBL/GenBank/DDBJ databases">
        <title>The new phylogeny of genus Mycobacterium.</title>
        <authorList>
            <person name="Tortoli E."/>
            <person name="Trovato A."/>
            <person name="Cirillo D.M."/>
        </authorList>
    </citation>
    <scope>NUCLEOTIDE SEQUENCE [LARGE SCALE GENOMIC DNA]</scope>
    <source>
        <strain evidence="9 10">ATCC 33027</strain>
    </source>
</reference>
<keyword evidence="6 7" id="KW-0472">Membrane</keyword>
<dbReference type="Gene3D" id="1.10.4160.10">
    <property type="entry name" value="Hydantoin permease"/>
    <property type="match status" value="1"/>
</dbReference>
<evidence type="ECO:0000256" key="5">
    <source>
        <dbReference type="ARBA" id="ARBA00022989"/>
    </source>
</evidence>
<feature type="transmembrane region" description="Helical" evidence="8">
    <location>
        <begin position="230"/>
        <end position="250"/>
    </location>
</feature>
<dbReference type="InterPro" id="IPR026030">
    <property type="entry name" value="Pur-cyt_permease_Fcy2/21/22"/>
</dbReference>
<sequence length="521" mass="55431">MYASSNRSGQIEQFCYGADHNAGRIVTCNLLVGRLGGPVNVAAATVVETRSIDYVPDDERHGKVGHQGPFWFVGNFQPFTLALGFVGPSLGLSLWWTVIAGLAGIAFGTIFMAFHATQGPVLGLPQMIQSRAQFGYRGVLLPLLGTLFTFVGFNVVDVVIIKSGLESIFGWNPLAVAVVITVVAALLAIYGHDLLHRTFRVLFWVSLPLWLALSFGVVFGAATGTASTTGGFSLVAVLVQFSVAASYNITYAPYVSDYSRYLPRDTKPSSIIGSVFVGAAASPAWLIPLGAWMATYLGATDALSGINETGNQVVPVLGAVLAVVSALVLVATMGLNAYSGMLTVVTAIDSLKPVTPTRRLRVVTIATLAVLWLTMSLMLTNATNALNTTLLIMLYLLAPWTAVNLTDYFFVRRGHYVIADLFTPRGIYGAWSWRGLTAFLAGVIAEIPFVDLPFFVGPAATAMGEVDIAFIVGMLVSGGVYVALTRTLDVTRELAMIEADPTLADPASASAIAQTVVEEEQ</sequence>
<keyword evidence="4 8" id="KW-0812">Transmembrane</keyword>
<feature type="transmembrane region" description="Helical" evidence="8">
    <location>
        <begin position="313"/>
        <end position="339"/>
    </location>
</feature>
<feature type="transmembrane region" description="Helical" evidence="8">
    <location>
        <begin position="70"/>
        <end position="88"/>
    </location>
</feature>
<keyword evidence="10" id="KW-1185">Reference proteome</keyword>
<evidence type="ECO:0000256" key="8">
    <source>
        <dbReference type="SAM" id="Phobius"/>
    </source>
</evidence>
<feature type="transmembrane region" description="Helical" evidence="8">
    <location>
        <begin position="431"/>
        <end position="456"/>
    </location>
</feature>
<dbReference type="OrthoDB" id="9809167at2"/>
<name>A0A255DPP9_9MYCO</name>
<evidence type="ECO:0000256" key="4">
    <source>
        <dbReference type="ARBA" id="ARBA00022692"/>
    </source>
</evidence>
<dbReference type="GO" id="GO:0005886">
    <property type="term" value="C:plasma membrane"/>
    <property type="evidence" value="ECO:0007669"/>
    <property type="project" value="TreeGrafter"/>
</dbReference>
<dbReference type="PANTHER" id="PTHR31806:SF1">
    <property type="entry name" value="PURINE-CYTOSINE PERMEASE FCY2-RELATED"/>
    <property type="match status" value="1"/>
</dbReference>
<dbReference type="Pfam" id="PF02133">
    <property type="entry name" value="Transp_cyt_pur"/>
    <property type="match status" value="1"/>
</dbReference>
<organism evidence="9 10">
    <name type="scientific">Mycolicibacterium sphagni</name>
    <dbReference type="NCBI Taxonomy" id="1786"/>
    <lineage>
        <taxon>Bacteria</taxon>
        <taxon>Bacillati</taxon>
        <taxon>Actinomycetota</taxon>
        <taxon>Actinomycetes</taxon>
        <taxon>Mycobacteriales</taxon>
        <taxon>Mycobacteriaceae</taxon>
        <taxon>Mycolicibacterium</taxon>
    </lineage>
</organism>
<comment type="caution">
    <text evidence="9">The sequence shown here is derived from an EMBL/GenBank/DDBJ whole genome shotgun (WGS) entry which is preliminary data.</text>
</comment>
<dbReference type="Proteomes" id="UP000216063">
    <property type="component" value="Unassembled WGS sequence"/>
</dbReference>
<evidence type="ECO:0000256" key="1">
    <source>
        <dbReference type="ARBA" id="ARBA00004141"/>
    </source>
</evidence>
<evidence type="ECO:0000256" key="7">
    <source>
        <dbReference type="PIRNR" id="PIRNR002744"/>
    </source>
</evidence>
<evidence type="ECO:0000313" key="10">
    <source>
        <dbReference type="Proteomes" id="UP000216063"/>
    </source>
</evidence>
<comment type="subcellular location">
    <subcellularLocation>
        <location evidence="1">Membrane</location>
        <topology evidence="1">Multi-pass membrane protein</topology>
    </subcellularLocation>
</comment>
<dbReference type="PANTHER" id="PTHR31806">
    <property type="entry name" value="PURINE-CYTOSINE PERMEASE FCY2-RELATED"/>
    <property type="match status" value="1"/>
</dbReference>
<evidence type="ECO:0000256" key="2">
    <source>
        <dbReference type="ARBA" id="ARBA00008974"/>
    </source>
</evidence>
<dbReference type="GO" id="GO:0022857">
    <property type="term" value="F:transmembrane transporter activity"/>
    <property type="evidence" value="ECO:0007669"/>
    <property type="project" value="InterPro"/>
</dbReference>
<feature type="transmembrane region" description="Helical" evidence="8">
    <location>
        <begin position="360"/>
        <end position="379"/>
    </location>
</feature>
<keyword evidence="3 7" id="KW-0813">Transport</keyword>
<evidence type="ECO:0000256" key="6">
    <source>
        <dbReference type="ARBA" id="ARBA00023136"/>
    </source>
</evidence>
<feature type="transmembrane region" description="Helical" evidence="8">
    <location>
        <begin position="391"/>
        <end position="410"/>
    </location>
</feature>
<dbReference type="InterPro" id="IPR001248">
    <property type="entry name" value="Pur-cyt_permease"/>
</dbReference>
<feature type="transmembrane region" description="Helical" evidence="8">
    <location>
        <begin position="134"/>
        <end position="156"/>
    </location>
</feature>
<dbReference type="PIRSF" id="PIRSF002744">
    <property type="entry name" value="Pur-cyt_permease"/>
    <property type="match status" value="1"/>
</dbReference>
<keyword evidence="5 8" id="KW-1133">Transmembrane helix</keyword>
<feature type="transmembrane region" description="Helical" evidence="8">
    <location>
        <begin position="94"/>
        <end position="114"/>
    </location>
</feature>